<dbReference type="OrthoDB" id="7391866at2"/>
<proteinExistence type="predicted"/>
<organism evidence="1 2">
    <name type="scientific">Allopontixanthobacter confluentis</name>
    <dbReference type="NCBI Taxonomy" id="1849021"/>
    <lineage>
        <taxon>Bacteria</taxon>
        <taxon>Pseudomonadati</taxon>
        <taxon>Pseudomonadota</taxon>
        <taxon>Alphaproteobacteria</taxon>
        <taxon>Sphingomonadales</taxon>
        <taxon>Erythrobacteraceae</taxon>
        <taxon>Allopontixanthobacter</taxon>
    </lineage>
</organism>
<accession>A0A6L7GGE2</accession>
<gene>
    <name evidence="1" type="ORF">GRI44_10275</name>
</gene>
<evidence type="ECO:0000313" key="2">
    <source>
        <dbReference type="Proteomes" id="UP000473531"/>
    </source>
</evidence>
<dbReference type="Proteomes" id="UP000473531">
    <property type="component" value="Unassembled WGS sequence"/>
</dbReference>
<comment type="caution">
    <text evidence="1">The sequence shown here is derived from an EMBL/GenBank/DDBJ whole genome shotgun (WGS) entry which is preliminary data.</text>
</comment>
<evidence type="ECO:0000313" key="1">
    <source>
        <dbReference type="EMBL" id="MXP15133.1"/>
    </source>
</evidence>
<dbReference type="EMBL" id="WTYU01000002">
    <property type="protein sequence ID" value="MXP15133.1"/>
    <property type="molecule type" value="Genomic_DNA"/>
</dbReference>
<name>A0A6L7GGE2_9SPHN</name>
<reference evidence="1 2" key="1">
    <citation type="submission" date="2019-12" db="EMBL/GenBank/DDBJ databases">
        <title>Genomic-based taxomic classification of the family Erythrobacteraceae.</title>
        <authorList>
            <person name="Xu L."/>
        </authorList>
    </citation>
    <scope>NUCLEOTIDE SEQUENCE [LARGE SCALE GENOMIC DNA]</scope>
    <source>
        <strain evidence="1 2">KCTC 52259</strain>
    </source>
</reference>
<protein>
    <submittedName>
        <fullName evidence="1">Uncharacterized protein</fullName>
    </submittedName>
</protein>
<dbReference type="AlphaFoldDB" id="A0A6L7GGE2"/>
<sequence length="99" mass="10704">MVLVLIGLAVAVAGWFYREPILGYTSAGAAYSAHVGCSCVYLGGRSLNSCKTDRIAGMEMVSMSQDEDARSVTARFPLLPSQTATYREGFGCVLEKWED</sequence>
<keyword evidence="2" id="KW-1185">Reference proteome</keyword>